<dbReference type="InterPro" id="IPR015424">
    <property type="entry name" value="PyrdxlP-dep_Trfase"/>
</dbReference>
<dbReference type="AlphaFoldDB" id="A0A645DIR4"/>
<dbReference type="InterPro" id="IPR015421">
    <property type="entry name" value="PyrdxlP-dep_Trfase_major"/>
</dbReference>
<dbReference type="Gene3D" id="3.90.1150.10">
    <property type="entry name" value="Aspartate Aminotransferase, domain 1"/>
    <property type="match status" value="1"/>
</dbReference>
<dbReference type="EC" id="4.4.1.13" evidence="2"/>
<organism evidence="7">
    <name type="scientific">bioreactor metagenome</name>
    <dbReference type="NCBI Taxonomy" id="1076179"/>
    <lineage>
        <taxon>unclassified sequences</taxon>
        <taxon>metagenomes</taxon>
        <taxon>ecological metagenomes</taxon>
    </lineage>
</organism>
<keyword evidence="3" id="KW-0663">Pyridoxal phosphate</keyword>
<evidence type="ECO:0000313" key="7">
    <source>
        <dbReference type="EMBL" id="MPM89196.1"/>
    </source>
</evidence>
<dbReference type="PANTHER" id="PTHR43525">
    <property type="entry name" value="PROTEIN MALY"/>
    <property type="match status" value="1"/>
</dbReference>
<dbReference type="CDD" id="cd00609">
    <property type="entry name" value="AAT_like"/>
    <property type="match status" value="1"/>
</dbReference>
<dbReference type="NCBIfam" id="TIGR04350">
    <property type="entry name" value="C_S_lyase_PatB"/>
    <property type="match status" value="1"/>
</dbReference>
<comment type="similarity">
    <text evidence="5">Belongs to the class-II pyridoxal-phosphate-dependent aminotransferase family. MalY/PatB cystathionine beta-lyase subfamily.</text>
</comment>
<reference evidence="7" key="1">
    <citation type="submission" date="2019-08" db="EMBL/GenBank/DDBJ databases">
        <authorList>
            <person name="Kucharzyk K."/>
            <person name="Murdoch R.W."/>
            <person name="Higgins S."/>
            <person name="Loffler F."/>
        </authorList>
    </citation>
    <scope>NUCLEOTIDE SEQUENCE</scope>
</reference>
<evidence type="ECO:0000256" key="4">
    <source>
        <dbReference type="ARBA" id="ARBA00023239"/>
    </source>
</evidence>
<dbReference type="InterPro" id="IPR027619">
    <property type="entry name" value="C-S_lyase_PatB-like"/>
</dbReference>
<accession>A0A645DIR4</accession>
<dbReference type="GO" id="GO:0047804">
    <property type="term" value="F:cysteine-S-conjugate beta-lyase activity"/>
    <property type="evidence" value="ECO:0007669"/>
    <property type="project" value="UniProtKB-EC"/>
</dbReference>
<protein>
    <recommendedName>
        <fullName evidence="2">cysteine-S-conjugate beta-lyase</fullName>
        <ecNumber evidence="2">4.4.1.13</ecNumber>
    </recommendedName>
</protein>
<dbReference type="PANTHER" id="PTHR43525:SF1">
    <property type="entry name" value="PROTEIN MALY"/>
    <property type="match status" value="1"/>
</dbReference>
<dbReference type="GO" id="GO:0030170">
    <property type="term" value="F:pyridoxal phosphate binding"/>
    <property type="evidence" value="ECO:0007669"/>
    <property type="project" value="InterPro"/>
</dbReference>
<dbReference type="InterPro" id="IPR015422">
    <property type="entry name" value="PyrdxlP-dep_Trfase_small"/>
</dbReference>
<comment type="caution">
    <text evidence="7">The sequence shown here is derived from an EMBL/GenBank/DDBJ whole genome shotgun (WGS) entry which is preliminary data.</text>
</comment>
<dbReference type="Gene3D" id="3.40.640.10">
    <property type="entry name" value="Type I PLP-dependent aspartate aminotransferase-like (Major domain)"/>
    <property type="match status" value="1"/>
</dbReference>
<evidence type="ECO:0000256" key="5">
    <source>
        <dbReference type="ARBA" id="ARBA00037974"/>
    </source>
</evidence>
<evidence type="ECO:0000256" key="2">
    <source>
        <dbReference type="ARBA" id="ARBA00012224"/>
    </source>
</evidence>
<evidence type="ECO:0000259" key="6">
    <source>
        <dbReference type="Pfam" id="PF00155"/>
    </source>
</evidence>
<feature type="domain" description="Aminotransferase class I/classII large" evidence="6">
    <location>
        <begin position="4"/>
        <end position="300"/>
    </location>
</feature>
<proteinExistence type="inferred from homology"/>
<sequence length="308" mass="34427">MIGKEAVTWAPGVVAGLAFSIMAYTKPGDGVIIQTPVYPPFYATISESGRRIVKNPLKREDGRYVMDLEGLEKLVTPTCRTLILCSPHNPVARVWTRDELEALSELAERKDMIIISDEIHQDLVYSDAKHISLAALSGEMSSRTVTFVAPSKTFNIAGMNSSVALIPDEKLRARYVSVLKRLHLSSLSILGLTAMETAYAKCAGWLDELMAYLEENRNFTEKFVRERMPKAKMDHPEGTYIFWIDFRGYGFDSEKLMDFLVNEAGVALNNGRNFGTEGDGFARINIGTNREMLKEALEKIAKALNAKY</sequence>
<evidence type="ECO:0000256" key="3">
    <source>
        <dbReference type="ARBA" id="ARBA00022898"/>
    </source>
</evidence>
<dbReference type="Pfam" id="PF00155">
    <property type="entry name" value="Aminotran_1_2"/>
    <property type="match status" value="1"/>
</dbReference>
<comment type="cofactor">
    <cofactor evidence="1">
        <name>pyridoxal 5'-phosphate</name>
        <dbReference type="ChEBI" id="CHEBI:597326"/>
    </cofactor>
</comment>
<gene>
    <name evidence="7" type="primary">patB_40</name>
    <name evidence="7" type="ORF">SDC9_136304</name>
</gene>
<dbReference type="SUPFAM" id="SSF53383">
    <property type="entry name" value="PLP-dependent transferases"/>
    <property type="match status" value="1"/>
</dbReference>
<name>A0A645DIR4_9ZZZZ</name>
<dbReference type="EMBL" id="VSSQ01036666">
    <property type="protein sequence ID" value="MPM89196.1"/>
    <property type="molecule type" value="Genomic_DNA"/>
</dbReference>
<dbReference type="InterPro" id="IPR004839">
    <property type="entry name" value="Aminotransferase_I/II_large"/>
</dbReference>
<evidence type="ECO:0000256" key="1">
    <source>
        <dbReference type="ARBA" id="ARBA00001933"/>
    </source>
</evidence>
<keyword evidence="4 7" id="KW-0456">Lyase</keyword>
<dbReference type="InterPro" id="IPR051798">
    <property type="entry name" value="Class-II_PLP-Dep_Aminotrans"/>
</dbReference>